<proteinExistence type="predicted"/>
<dbReference type="VEuPathDB" id="FungiDB:AeMF1_003303"/>
<evidence type="ECO:0000259" key="5">
    <source>
        <dbReference type="PROSITE" id="PS50089"/>
    </source>
</evidence>
<keyword evidence="7" id="KW-1185">Reference proteome</keyword>
<dbReference type="InterPro" id="IPR001841">
    <property type="entry name" value="Znf_RING"/>
</dbReference>
<accession>A0A6G0X2M8</accession>
<dbReference type="Pfam" id="PF13639">
    <property type="entry name" value="zf-RING_2"/>
    <property type="match status" value="1"/>
</dbReference>
<reference evidence="6 7" key="1">
    <citation type="submission" date="2019-07" db="EMBL/GenBank/DDBJ databases">
        <title>Genomics analysis of Aphanomyces spp. identifies a new class of oomycete effector associated with host adaptation.</title>
        <authorList>
            <person name="Gaulin E."/>
        </authorList>
    </citation>
    <scope>NUCLEOTIDE SEQUENCE [LARGE SCALE GENOMIC DNA]</scope>
    <source>
        <strain evidence="6 7">ATCC 201684</strain>
    </source>
</reference>
<dbReference type="InterPro" id="IPR050731">
    <property type="entry name" value="HRD1_E3_ubiq-ligases"/>
</dbReference>
<keyword evidence="2 4" id="KW-0863">Zinc-finger</keyword>
<comment type="caution">
    <text evidence="6">The sequence shown here is derived from an EMBL/GenBank/DDBJ whole genome shotgun (WGS) entry which is preliminary data.</text>
</comment>
<dbReference type="EMBL" id="VJMJ01000117">
    <property type="protein sequence ID" value="KAF0734138.1"/>
    <property type="molecule type" value="Genomic_DNA"/>
</dbReference>
<evidence type="ECO:0000256" key="3">
    <source>
        <dbReference type="ARBA" id="ARBA00022833"/>
    </source>
</evidence>
<dbReference type="SUPFAM" id="SSF57850">
    <property type="entry name" value="RING/U-box"/>
    <property type="match status" value="1"/>
</dbReference>
<dbReference type="AlphaFoldDB" id="A0A6G0X2M8"/>
<dbReference type="PROSITE" id="PS50089">
    <property type="entry name" value="ZF_RING_2"/>
    <property type="match status" value="1"/>
</dbReference>
<name>A0A6G0X2M8_9STRA</name>
<dbReference type="GO" id="GO:0043161">
    <property type="term" value="P:proteasome-mediated ubiquitin-dependent protein catabolic process"/>
    <property type="evidence" value="ECO:0007669"/>
    <property type="project" value="TreeGrafter"/>
</dbReference>
<dbReference type="PANTHER" id="PTHR22763">
    <property type="entry name" value="RING ZINC FINGER PROTEIN"/>
    <property type="match status" value="1"/>
</dbReference>
<evidence type="ECO:0000256" key="2">
    <source>
        <dbReference type="ARBA" id="ARBA00022771"/>
    </source>
</evidence>
<evidence type="ECO:0000256" key="1">
    <source>
        <dbReference type="ARBA" id="ARBA00022723"/>
    </source>
</evidence>
<evidence type="ECO:0000313" key="6">
    <source>
        <dbReference type="EMBL" id="KAF0734138.1"/>
    </source>
</evidence>
<protein>
    <recommendedName>
        <fullName evidence="5">RING-type domain-containing protein</fullName>
    </recommendedName>
</protein>
<keyword evidence="3" id="KW-0862">Zinc</keyword>
<sequence length="172" mass="19186">MNSQWHKHLVAFLSLPFPQKRLDADKESVRQERAKLFQRFIHDLVDFYTNVASSIDGLSPAVSRKEVKMITLVESFLEVPSVRAPLLPQLFQDTCTICLNDLNVSTAVLPCGHCFHRDCVRTWIGNVRKCPLCRQSTSSVTKDGIVIPLVLSRSAASVPTTTPTSRALLHTG</sequence>
<dbReference type="GO" id="GO:0061630">
    <property type="term" value="F:ubiquitin protein ligase activity"/>
    <property type="evidence" value="ECO:0007669"/>
    <property type="project" value="TreeGrafter"/>
</dbReference>
<organism evidence="6 7">
    <name type="scientific">Aphanomyces euteiches</name>
    <dbReference type="NCBI Taxonomy" id="100861"/>
    <lineage>
        <taxon>Eukaryota</taxon>
        <taxon>Sar</taxon>
        <taxon>Stramenopiles</taxon>
        <taxon>Oomycota</taxon>
        <taxon>Saprolegniomycetes</taxon>
        <taxon>Saprolegniales</taxon>
        <taxon>Verrucalvaceae</taxon>
        <taxon>Aphanomyces</taxon>
    </lineage>
</organism>
<dbReference type="InterPro" id="IPR013083">
    <property type="entry name" value="Znf_RING/FYVE/PHD"/>
</dbReference>
<dbReference type="Gene3D" id="3.30.40.10">
    <property type="entry name" value="Zinc/RING finger domain, C3HC4 (zinc finger)"/>
    <property type="match status" value="1"/>
</dbReference>
<dbReference type="SMART" id="SM00184">
    <property type="entry name" value="RING"/>
    <property type="match status" value="1"/>
</dbReference>
<dbReference type="GO" id="GO:0012505">
    <property type="term" value="C:endomembrane system"/>
    <property type="evidence" value="ECO:0007669"/>
    <property type="project" value="TreeGrafter"/>
</dbReference>
<gene>
    <name evidence="6" type="ORF">Ae201684_009006</name>
</gene>
<dbReference type="GO" id="GO:0008270">
    <property type="term" value="F:zinc ion binding"/>
    <property type="evidence" value="ECO:0007669"/>
    <property type="project" value="UniProtKB-KW"/>
</dbReference>
<evidence type="ECO:0000313" key="7">
    <source>
        <dbReference type="Proteomes" id="UP000481153"/>
    </source>
</evidence>
<dbReference type="Proteomes" id="UP000481153">
    <property type="component" value="Unassembled WGS sequence"/>
</dbReference>
<feature type="domain" description="RING-type" evidence="5">
    <location>
        <begin position="95"/>
        <end position="134"/>
    </location>
</feature>
<keyword evidence="1" id="KW-0479">Metal-binding</keyword>
<evidence type="ECO:0000256" key="4">
    <source>
        <dbReference type="PROSITE-ProRule" id="PRU00175"/>
    </source>
</evidence>